<evidence type="ECO:0000313" key="14">
    <source>
        <dbReference type="Proteomes" id="UP001501920"/>
    </source>
</evidence>
<keyword evidence="4" id="KW-0677">Repeat</keyword>
<evidence type="ECO:0000256" key="7">
    <source>
        <dbReference type="ARBA" id="ARBA00023180"/>
    </source>
</evidence>
<feature type="domain" description="CTCK" evidence="10">
    <location>
        <begin position="4554"/>
        <end position="4649"/>
    </location>
</feature>
<feature type="compositionally biased region" description="Low complexity" evidence="9">
    <location>
        <begin position="4203"/>
        <end position="4212"/>
    </location>
</feature>
<feature type="region of interest" description="Disordered" evidence="9">
    <location>
        <begin position="387"/>
        <end position="469"/>
    </location>
</feature>
<feature type="region of interest" description="Disordered" evidence="9">
    <location>
        <begin position="3554"/>
        <end position="3635"/>
    </location>
</feature>
<reference evidence="13 14" key="1">
    <citation type="submission" date="2020-10" db="EMBL/GenBank/DDBJ databases">
        <title>Pygocentrus nattereri (red-bellied piranha) genome, fPygNat1, primary haplotype.</title>
        <authorList>
            <person name="Myers G."/>
            <person name="Meyer A."/>
            <person name="Karagic N."/>
            <person name="Pippel M."/>
            <person name="Winkler S."/>
            <person name="Tracey A."/>
            <person name="Wood J."/>
            <person name="Formenti G."/>
            <person name="Howe K."/>
            <person name="Fedrigo O."/>
            <person name="Jarvis E.D."/>
        </authorList>
    </citation>
    <scope>NUCLEOTIDE SEQUENCE [LARGE SCALE GENOMIC DNA]</scope>
</reference>
<feature type="compositionally biased region" description="Low complexity" evidence="9">
    <location>
        <begin position="3764"/>
        <end position="3836"/>
    </location>
</feature>
<dbReference type="Pfam" id="PF13330">
    <property type="entry name" value="Mucin2_WxxW"/>
    <property type="match status" value="18"/>
</dbReference>
<dbReference type="InterPro" id="IPR001007">
    <property type="entry name" value="VWF_dom"/>
</dbReference>
<feature type="disulfide bond" evidence="8">
    <location>
        <begin position="4591"/>
        <end position="4643"/>
    </location>
</feature>
<accession>A0AAR2LZ13</accession>
<feature type="region of interest" description="Disordered" evidence="9">
    <location>
        <begin position="3918"/>
        <end position="3940"/>
    </location>
</feature>
<dbReference type="SUPFAM" id="SSF57603">
    <property type="entry name" value="FnI-like domain"/>
    <property type="match status" value="1"/>
</dbReference>
<dbReference type="GO" id="GO:0005576">
    <property type="term" value="C:extracellular region"/>
    <property type="evidence" value="ECO:0007669"/>
    <property type="project" value="UniProtKB-SubCell"/>
</dbReference>
<dbReference type="Proteomes" id="UP001501920">
    <property type="component" value="Chromosome 11"/>
</dbReference>
<feature type="region of interest" description="Disordered" evidence="9">
    <location>
        <begin position="598"/>
        <end position="680"/>
    </location>
</feature>
<gene>
    <name evidence="13" type="primary">ELAPOR1</name>
</gene>
<dbReference type="Ensembl" id="ENSPNAT00000064422.1">
    <property type="protein sequence ID" value="ENSPNAP00000081800.1"/>
    <property type="gene ID" value="ENSPNAG00000036056.1"/>
</dbReference>
<dbReference type="PANTHER" id="PTHR35193:SF5">
    <property type="entry name" value="FLOCCULATION PROTEIN FLO11"/>
    <property type="match status" value="1"/>
</dbReference>
<evidence type="ECO:0000256" key="8">
    <source>
        <dbReference type="PROSITE-ProRule" id="PRU00039"/>
    </source>
</evidence>
<dbReference type="PROSITE" id="PS01208">
    <property type="entry name" value="VWFC_1"/>
    <property type="match status" value="2"/>
</dbReference>
<feature type="region of interest" description="Disordered" evidence="9">
    <location>
        <begin position="1653"/>
        <end position="1735"/>
    </location>
</feature>
<feature type="region of interest" description="Disordered" evidence="9">
    <location>
        <begin position="4191"/>
        <end position="4212"/>
    </location>
</feature>
<proteinExistence type="predicted"/>
<feature type="disulfide bond" evidence="8">
    <location>
        <begin position="4587"/>
        <end position="4641"/>
    </location>
</feature>
<dbReference type="GeneTree" id="ENSGT00940000156076"/>
<feature type="region of interest" description="Disordered" evidence="9">
    <location>
        <begin position="1231"/>
        <end position="1313"/>
    </location>
</feature>
<feature type="region of interest" description="Disordered" evidence="9">
    <location>
        <begin position="3764"/>
        <end position="3852"/>
    </location>
</feature>
<keyword evidence="7" id="KW-0325">Glycoprotein</keyword>
<feature type="domain" description="VWFC" evidence="11">
    <location>
        <begin position="4352"/>
        <end position="4412"/>
    </location>
</feature>
<feature type="region of interest" description="Disordered" evidence="9">
    <location>
        <begin position="1864"/>
        <end position="1946"/>
    </location>
</feature>
<keyword evidence="6 8" id="KW-1015">Disulfide bond</keyword>
<evidence type="ECO:0000256" key="3">
    <source>
        <dbReference type="ARBA" id="ARBA00022729"/>
    </source>
</evidence>
<feature type="region of interest" description="Disordered" evidence="9">
    <location>
        <begin position="3342"/>
        <end position="3423"/>
    </location>
</feature>
<dbReference type="SMART" id="SM00832">
    <property type="entry name" value="C8"/>
    <property type="match status" value="1"/>
</dbReference>
<feature type="region of interest" description="Disordered" evidence="9">
    <location>
        <begin position="2708"/>
        <end position="2790"/>
    </location>
</feature>
<dbReference type="InterPro" id="IPR001846">
    <property type="entry name" value="VWF_type-D"/>
</dbReference>
<feature type="disulfide bond" evidence="8">
    <location>
        <begin position="4576"/>
        <end position="4625"/>
    </location>
</feature>
<comment type="subcellular location">
    <subcellularLocation>
        <location evidence="1">Secreted</location>
    </subcellularLocation>
</comment>
<feature type="compositionally biased region" description="Polar residues" evidence="9">
    <location>
        <begin position="3837"/>
        <end position="3852"/>
    </location>
</feature>
<evidence type="ECO:0000259" key="10">
    <source>
        <dbReference type="PROSITE" id="PS01225"/>
    </source>
</evidence>
<dbReference type="SMART" id="SM00214">
    <property type="entry name" value="VWC"/>
    <property type="match status" value="3"/>
</dbReference>
<keyword evidence="5" id="KW-0186">Copper</keyword>
<sequence length="4653" mass="500631">MKCENCWPVQTSTTTAKTKTTKIRSTTSRTPSTTAKTTTKTTTGSTTRSSTTYLVSTTMKTTTITTPTTPGCLPLTCQWSQWLDTNYPDSVTTKGGGEFESIAAMWKSGNITCEKPADIECRAKEYKDVPLADLGQNVTCDVSVGLKCYNTKNNFPPCYNYEIRVKCCRGNENCATTKPSSTTKEKTTTATTGSTTRRSTTYPVSTTMKTTTVGSTSRTPSTTTRTTTKTTTGSTTRSSTTRISVSTTPAKTTTASKSSTTMTVTTKVTPKTTTITTPTTPGCLPLTCQWSQWLDTNYPDSVTTKGGGEFESIAAMWKSGNITCEKPAEIECRAKAYKDVPLADLGQNVTCDVSIGLKCYNTKNNFPPCYNYEIRVKCCRGNENCATTKPSSTTKEKTTTATTGSTTRRSTTYPVSTTMKTTTVGSTSRTPSTTTRTTTKTTTGSTTRSSTTRISVSTTPAKTTTASKSSTTMTVTTKVTPKTTTITTPTTPGCLPLTCQWSQWLDTNYPDSVTTKGGGEFESIAAMWKSGNITCEKPADIECRAKEYKDVPLADLGQNVTCDVSVGLKCYNTKNNFPPCYNYEIRVKCCRGNENCATTKPSSTTKEKTTTATTGSTTRRSTTYPVSTTMKTTTVGSTSRTPSTTTRTTTKTTTGSTTRSSTTRISVSTTPAKTTTASKSSTTMTVTTKVTPKTTTITTPTTPGCLPLTCQWSQWLDTNYPDSVTTKGGGEFESIAAMWKSGNITCEKPADIECRAKEYKDVPLADLGQNVTCDVSVGLKCYNTKNNFPPCYNYEIRVKCCRGNENCATTKPSSTTKEKTTTATTGSTTRRSTTYPVSTTMKTTTVGSTSRTPSTTTRTTTKTTTGSTTRSSTTRISVSTTPAKTTTASKSSTTMTVTTKVTPKTTTITTPTTPGCLPLTCQWSQWLDTNYPDSVTTKGGGEFESIAAMWKSGNITCEKPADIECRAKAYKDVPLADLGQNVTCDVSIGLKCYNTKNNFPPCYNYEIRVKCCRGNENCATTKPSSTTTGKTTTATTGSTTRRSTTYPVSTTMKTTTVGSTSRTPSTTTRTTTKTTTGSTTRSSTTRISVSTTPAKTTTASKSSTTMTVTTKVTPKTTTITTPTTPGCLPLTCQWSQWLDTNYPDSVTTKGGGEFESIAAMWKSGNITCEKPADIECRAKEYKDVPLADLGQNVTCDVSVGLKCYNTKNNFPPCYNYEIRVKCCRGNENCATTKPSSTTKEKTTTATTGSTTRRSTTYPVSTTMKTTTVGSTSRTPSTTTRTTTKTTTGSTTRSSTTRISVSTTPAKTTTASKSSTTMTVTTKVTPKTTTITTPTTPGCLPLTCQWSQWLDTNYPDSVTTKGGGEFESIAAMWKSGNITCEKPADIECRAKEYKDVPLADLGQNVTCDVSVGLKCYNTKNNFPPCYNYEIRVKCCRGNENCATTKPSSTTKEKTTTATTGSTTRRSTTYPVSTTMKTTTVGSTSRTPSTTTRTTTKTTTGSTTRSSTTRISVSTTPAKTTTASKSSTTMTVTTKVTPKTTTITTPTTPGCLPLTCQWSQWLDTNYPDSVTTKGGGEFESIAAMWKSGNITCEKPADIECRAKEYKDVPLADLGQNVTCDISVGLKCYNTKNNFPPCYNYEIRVKCCRGNENCATTKPSSTTKEKTTTATTGSTTRRSTTYPVSTTMKTTTVGSTSRTPSTTTRTTTKTTTGSTTRSSTTRISVSTTPAKTTTASKSSTTMTVTTKVTPKTTTITTPTTPGCLPLTCQWSQWLDTNYPDSVTTKGGGEFESIAAMWKSGNITCEKPADIECRAKEYKDVPLADLGQNVTCDVSVGLKCYNTKNNFPPCYNYEIRVKCCRGNENCATTKPSSTTKEKTTTATTGSTTRRSTTYPVSTTMKTTTVGSTSRTPSTTTRTTTKTTTGSTTRSSTTRISVSTTPAKTTTASKSSTTMTVTTKVTPKTTTITTPTTPGCLPLTCQWSQWLDTNYPDSVTTKGGGEFESIAAMWKSGNITCEKPADIECRAKEYKDVPLADLGQNVTCDVSVGLKCYNTKNNFPPCYNYEIRVKCCRGNENCATTKPSSTTKEKTTTATTGSTTRRSTTYPVSTTMKTTTVGSTSRTPSTTTRTTTKTTTGSTTRSSTTRISVSTTPAKTTTASKSSTTMTVTTKVTPKTTTITTPTTPGCLPLTCQWSQWLDTNYPDSVTTKGGGEFESIAAMWKSGNITCEKPADIECRAKEYKDVPLADLGQNVTCDVSVGLKCYNTKNNFPPCYNYEIRVKCCRGNENCATTKPSSTTTGKTTTATTGSTSRRSTTYPVSTTMKTTTVGSTSRTPSTTTRTTTKTTTGSTTRSSTTRISVSTTPAKTTTASKSSTTMTVTTKVTPKTTTITTPTTPGCSPLTCQWSQWLDTNYPDSVTTKGGGEFESIAAMWKSGNITCEKPADIECRAKEYKDVPLADLGQNVTCDVSVGLKCYNTKNNFPPCYNYEIRVKCCRGNENCATTKPSSTTKEKTTTATTGSTTRRSTTYPVSTTMKTTTVGSTSRTPSTTTRTTTKTTTGSTTRSSTTRISVSTTPAKTTTASKSSTTMTVTTKVTPKTTTITTPTTPGCLPLTCQWSQWLDTNYPDSVTTKGGGEFESIAAMWKSGNITCEKPADIECRAKEYKDVPLADLGQNVTCDVSVGLKCYNTKNNFPPCYNYEIRVKCCRGNENCATTKPSSTTKEKTTTATTGSTTRRSTTYPVSTTMKTTTVGSTSRTPSTTTRTTTKTTTGSTTRSSTTRISVSTTPAKTTTASKSSTTMTVTTKVTPKTTTITTPTTPGCSPLTCQWSQWLDTNYPDSVTTKGGGEFESIAAMWKSGNITCEKPADIECRAKEYKDVPLADLGQNVTCDVSVGLKCYNTKNNFPPCYNYEIRVKCCRGNENCATTKPSSTTKEKTTTATTGSTTRRSTTYPVSTTMKTTTVGSTSRTPSTTTRTTTKTTTGSTTRSSTTRISVSTTPAKTTTASKSSTTMTVTTKVTPKTTTITTPTTPGCLPLTCQWSQWLDTNYPDSVTTKGGGEFESIAAMWKSGNITCEKPADIECRAKEYKDVPLADLGQNVTCDVSVGLKCYNTKNNFPPCYNYEIRVKCCRGNENCATTKPSSTTKEKTTTATTGSTTRRSTTYPVSTTMKTTTVGSTSRTPSTTTRTTTKTTTGSTTRSSTTRISVSTTPAKTTTASKSSTTMTVTTKVTPKTTTITTPTTPGCLPLTCQWSQWLDTNYPDSVTTKGGGEFESIAAMWKSGNITCEKPADIECRAKEYKDVPLAGLGQNVTCDVSVGLKCYNTKNNFPPCYNYEIRVKCCKVNENCATTKPSSTTKEKTTTATTGSTTRRSTTYPVSTTMKTTTVGSTSRTPSTTTRTTTKTTTGSTTRSSTTRISVSTTPAKTTTASKSSTTMTVTTKVTPKTTTITTPTTPGCLPLTCQWSQWLDTNYPDSVTTKGGGEFESIAAMWKSGNITCEKPADIECRAKEYKDVPLADLGQNVTCDVSVGLKCYNTKNNFPPCYNYEIRVKCCRVNENCATTKPSSTTKGKTTTATTGSTTRRSTTYPVSTTMKTTTVGSTSRTPSTTTRTTTKTTTGSTTRSSTTRISVSTTPAKTTTASKGSTTMTVTTKVTPKTTTITTPTAPGCLPLTCQWSQWLDTNYPDSVTTKGGGEFESIAAMWKSGNITCEKPADIECRAKEYKDVPLADLGQNVTCDVSVGLKCYNTENNFPPCYNYEIRVKCCRGNENCATTKPSSTTTTGKTTTATTGSTTRRSTTYPVSTTMKTTTVGSTSRTPSTTTRTTTKTTTGSTTRSSTTRISVSTTPAKTTTASRPTQHSTTETTFNVITKPTTTNTPSPVICVCIYKTKEFSPGSLMYNETRGAGQCSSVYCGPACEIVITPQPCPSTTPPSPTPPTSAARSTSTPAITTSKPFMDCEYLDPPKKNGETWTEDCFVKTCVNGSGIITPVCKDLHPPKPVCDNPNTQPERIKDGCCLHYKCPCTCKGWGDAHYVTFDGQYYAFQGNCTYVLVQEIIKKYNFSVHIKNCNVDQGLACPESLTIYYKSYEINLIQTRNPTVNTVLVNNKEKNTAFSNDDFTITSTGIKMIVTIPAINAEINFAGRNFLVTLPSSLFQNNTEGQCGVCDNNKKNDCRLPNGQIGSCETMAGAWKVNDTRCPFIPPTVSPTSPPTPTAATKTTTPTTNAPCDPDICKVILSQVFKECRKLSPHELFYEACKYDVCRMGNSSGCYSLEAYASACADASVCVDWRNSTNGLCEYKCPSHKVYQACGSKVEKTCNSGYNDKFVNCASQVCQGLEEGCVCPKGTTQLNSVTDICTPFCGCEDSDGLARKPGDKWKMNCKDCECRAENMGPVCKPVQCPVLEPCNKAGYEIKRDGCCPECVRKPVCVFNNTEYLPGAKVPVDICKDCICGSSLDPKTGLKAIECSTVTCNTTCSQGFSYVSHPGQCCGTCVQQHCIYTGPNKTVYTIEVGKSFNPPNEKCAISYNCTKVNDAFTLVANKSTCPAFNPEYCINGTVTTTPDGCCKTCKIQNCRVQRNNTYLVVNNCTSAQSVEITSCYGSCDTSSIYSMAANSMMHQCSCCQELRIRSKQVEMNCPDQRQITYTYTYVEECGCQVTECKDKKR</sequence>
<evidence type="ECO:0000256" key="5">
    <source>
        <dbReference type="ARBA" id="ARBA00023008"/>
    </source>
</evidence>
<evidence type="ECO:0000256" key="2">
    <source>
        <dbReference type="ARBA" id="ARBA00022525"/>
    </source>
</evidence>
<evidence type="ECO:0000256" key="4">
    <source>
        <dbReference type="ARBA" id="ARBA00022737"/>
    </source>
</evidence>
<dbReference type="PANTHER" id="PTHR35193">
    <property type="entry name" value="MUCIN 13A, CELL SURFACE-ASSOCIATED-RELATED"/>
    <property type="match status" value="1"/>
</dbReference>
<evidence type="ECO:0000259" key="12">
    <source>
        <dbReference type="PROSITE" id="PS51233"/>
    </source>
</evidence>
<dbReference type="Pfam" id="PF08742">
    <property type="entry name" value="C8"/>
    <property type="match status" value="1"/>
</dbReference>
<feature type="region of interest" description="Disordered" evidence="9">
    <location>
        <begin position="809"/>
        <end position="891"/>
    </location>
</feature>
<feature type="region of interest" description="Disordered" evidence="9">
    <location>
        <begin position="2497"/>
        <end position="2579"/>
    </location>
</feature>
<feature type="region of interest" description="Disordered" evidence="9">
    <location>
        <begin position="17"/>
        <end position="47"/>
    </location>
</feature>
<name>A0AAR2LZ13_PYGNA</name>
<feature type="compositionally biased region" description="Pro residues" evidence="9">
    <location>
        <begin position="3918"/>
        <end position="3927"/>
    </location>
</feature>
<comment type="caution">
    <text evidence="8">Lacks conserved residue(s) required for the propagation of feature annotation.</text>
</comment>
<feature type="region of interest" description="Disordered" evidence="9">
    <location>
        <begin position="1021"/>
        <end position="1102"/>
    </location>
</feature>
<dbReference type="InterPro" id="IPR025155">
    <property type="entry name" value="WxxW_domain"/>
</dbReference>
<feature type="region of interest" description="Disordered" evidence="9">
    <location>
        <begin position="2919"/>
        <end position="3001"/>
    </location>
</feature>
<feature type="region of interest" description="Disordered" evidence="9">
    <location>
        <begin position="2286"/>
        <end position="2369"/>
    </location>
</feature>
<feature type="region of interest" description="Disordered" evidence="9">
    <location>
        <begin position="176"/>
        <end position="258"/>
    </location>
</feature>
<evidence type="ECO:0000256" key="9">
    <source>
        <dbReference type="SAM" id="MobiDB-lite"/>
    </source>
</evidence>
<dbReference type="InterPro" id="IPR014853">
    <property type="entry name" value="VWF/SSPO/ZAN-like_Cys-rich_dom"/>
</dbReference>
<dbReference type="InterPro" id="IPR006207">
    <property type="entry name" value="Cys_knot_C"/>
</dbReference>
<evidence type="ECO:0000313" key="13">
    <source>
        <dbReference type="Ensembl" id="ENSPNAP00000081800.1"/>
    </source>
</evidence>
<evidence type="ECO:0000256" key="6">
    <source>
        <dbReference type="ARBA" id="ARBA00023157"/>
    </source>
</evidence>
<dbReference type="SMART" id="SM00216">
    <property type="entry name" value="VWD"/>
    <property type="match status" value="1"/>
</dbReference>
<keyword evidence="3" id="KW-0732">Signal</keyword>
<keyword evidence="14" id="KW-1185">Reference proteome</keyword>
<protein>
    <recommendedName>
        <fullName evidence="15">Mucin-5AC-like</fullName>
    </recommendedName>
</protein>
<feature type="region of interest" description="Disordered" evidence="9">
    <location>
        <begin position="1442"/>
        <end position="1524"/>
    </location>
</feature>
<organism evidence="13 14">
    <name type="scientific">Pygocentrus nattereri</name>
    <name type="common">Red-bellied piranha</name>
    <dbReference type="NCBI Taxonomy" id="42514"/>
    <lineage>
        <taxon>Eukaryota</taxon>
        <taxon>Metazoa</taxon>
        <taxon>Chordata</taxon>
        <taxon>Craniata</taxon>
        <taxon>Vertebrata</taxon>
        <taxon>Euteleostomi</taxon>
        <taxon>Actinopterygii</taxon>
        <taxon>Neopterygii</taxon>
        <taxon>Teleostei</taxon>
        <taxon>Ostariophysi</taxon>
        <taxon>Characiformes</taxon>
        <taxon>Characoidei</taxon>
        <taxon>Pygocentrus</taxon>
    </lineage>
</organism>
<dbReference type="PROSITE" id="PS51233">
    <property type="entry name" value="VWFD"/>
    <property type="match status" value="1"/>
</dbReference>
<feature type="region of interest" description="Disordered" evidence="9">
    <location>
        <begin position="3130"/>
        <end position="3212"/>
    </location>
</feature>
<feature type="compositionally biased region" description="Low complexity" evidence="9">
    <location>
        <begin position="3928"/>
        <end position="3940"/>
    </location>
</feature>
<feature type="region of interest" description="Disordered" evidence="9">
    <location>
        <begin position="2075"/>
        <end position="2157"/>
    </location>
</feature>
<dbReference type="Pfam" id="PF00094">
    <property type="entry name" value="VWD"/>
    <property type="match status" value="1"/>
</dbReference>
<evidence type="ECO:0000259" key="11">
    <source>
        <dbReference type="PROSITE" id="PS50184"/>
    </source>
</evidence>
<feature type="domain" description="VWFC" evidence="11">
    <location>
        <begin position="4415"/>
        <end position="4482"/>
    </location>
</feature>
<reference evidence="13" key="2">
    <citation type="submission" date="2025-08" db="UniProtKB">
        <authorList>
            <consortium name="Ensembl"/>
        </authorList>
    </citation>
    <scope>IDENTIFICATION</scope>
</reference>
<keyword evidence="2" id="KW-0964">Secreted</keyword>
<dbReference type="PROSITE" id="PS01225">
    <property type="entry name" value="CTCK_2"/>
    <property type="match status" value="1"/>
</dbReference>
<reference evidence="13" key="3">
    <citation type="submission" date="2025-09" db="UniProtKB">
        <authorList>
            <consortium name="Ensembl"/>
        </authorList>
    </citation>
    <scope>IDENTIFICATION</scope>
</reference>
<evidence type="ECO:0000256" key="1">
    <source>
        <dbReference type="ARBA" id="ARBA00004613"/>
    </source>
</evidence>
<dbReference type="SMART" id="SM00041">
    <property type="entry name" value="CT"/>
    <property type="match status" value="1"/>
</dbReference>
<feature type="compositionally biased region" description="Pro residues" evidence="9">
    <location>
        <begin position="4191"/>
        <end position="4202"/>
    </location>
</feature>
<evidence type="ECO:0008006" key="15">
    <source>
        <dbReference type="Google" id="ProtNLM"/>
    </source>
</evidence>
<dbReference type="PROSITE" id="PS50184">
    <property type="entry name" value="VWFC_2"/>
    <property type="match status" value="2"/>
</dbReference>
<feature type="domain" description="VWFD" evidence="12">
    <location>
        <begin position="4013"/>
        <end position="4188"/>
    </location>
</feature>